<evidence type="ECO:0000313" key="2">
    <source>
        <dbReference type="Proteomes" id="UP001163321"/>
    </source>
</evidence>
<gene>
    <name evidence="1" type="ORF">PsorP6_012644</name>
</gene>
<protein>
    <submittedName>
        <fullName evidence="1">Uncharacterized protein</fullName>
    </submittedName>
</protein>
<sequence>MMIEYASNMEGYKVLHLEANTVKVSRMVAVDEREDVNNDDVEEGPLDDDVEMSSPSDSNYVSGLERYMNFSQRQHSLLEIQQGPRHQEFVYNECDVMGLRPPMTRGSNLEFQRVLLIMCPVGDMDLCNERVLVIYCRLNNQPYSS</sequence>
<reference evidence="1 2" key="1">
    <citation type="journal article" date="2022" name="bioRxiv">
        <title>The genome of the oomycete Peronosclerospora sorghi, a cosmopolitan pathogen of maize and sorghum, is inflated with dispersed pseudogenes.</title>
        <authorList>
            <person name="Fletcher K."/>
            <person name="Martin F."/>
            <person name="Isakeit T."/>
            <person name="Cavanaugh K."/>
            <person name="Magill C."/>
            <person name="Michelmore R."/>
        </authorList>
    </citation>
    <scope>NUCLEOTIDE SEQUENCE [LARGE SCALE GENOMIC DNA]</scope>
    <source>
        <strain evidence="1">P6</strain>
    </source>
</reference>
<dbReference type="Proteomes" id="UP001163321">
    <property type="component" value="Chromosome 13"/>
</dbReference>
<dbReference type="EMBL" id="CM047592">
    <property type="protein sequence ID" value="KAI9917218.1"/>
    <property type="molecule type" value="Genomic_DNA"/>
</dbReference>
<proteinExistence type="predicted"/>
<accession>A0ACC0WGJ8</accession>
<keyword evidence="2" id="KW-1185">Reference proteome</keyword>
<organism evidence="1 2">
    <name type="scientific">Peronosclerospora sorghi</name>
    <dbReference type="NCBI Taxonomy" id="230839"/>
    <lineage>
        <taxon>Eukaryota</taxon>
        <taxon>Sar</taxon>
        <taxon>Stramenopiles</taxon>
        <taxon>Oomycota</taxon>
        <taxon>Peronosporomycetes</taxon>
        <taxon>Peronosporales</taxon>
        <taxon>Peronosporaceae</taxon>
        <taxon>Peronosclerospora</taxon>
    </lineage>
</organism>
<evidence type="ECO:0000313" key="1">
    <source>
        <dbReference type="EMBL" id="KAI9917218.1"/>
    </source>
</evidence>
<comment type="caution">
    <text evidence="1">The sequence shown here is derived from an EMBL/GenBank/DDBJ whole genome shotgun (WGS) entry which is preliminary data.</text>
</comment>
<name>A0ACC0WGJ8_9STRA</name>